<dbReference type="EMBL" id="JADCNL010000004">
    <property type="protein sequence ID" value="KAG0485967.1"/>
    <property type="molecule type" value="Genomic_DNA"/>
</dbReference>
<evidence type="ECO:0000256" key="2">
    <source>
        <dbReference type="ARBA" id="ARBA00010617"/>
    </source>
</evidence>
<keyword evidence="9 12" id="KW-0503">Monooxygenase</keyword>
<comment type="caution">
    <text evidence="13">The sequence shown here is derived from an EMBL/GenBank/DDBJ whole genome shotgun (WGS) entry which is preliminary data.</text>
</comment>
<evidence type="ECO:0000256" key="12">
    <source>
        <dbReference type="RuleBase" id="RU000461"/>
    </source>
</evidence>
<dbReference type="Pfam" id="PF00067">
    <property type="entry name" value="p450"/>
    <property type="match status" value="1"/>
</dbReference>
<evidence type="ECO:0000256" key="11">
    <source>
        <dbReference type="PIRSR" id="PIRSR602401-1"/>
    </source>
</evidence>
<dbReference type="PANTHER" id="PTHR24282:SF255">
    <property type="entry name" value="CYTOCHROME P450 72A11-RELATED"/>
    <property type="match status" value="1"/>
</dbReference>
<dbReference type="InterPro" id="IPR050665">
    <property type="entry name" value="Cytochrome_P450_Monooxygen"/>
</dbReference>
<dbReference type="Gene3D" id="1.10.630.10">
    <property type="entry name" value="Cytochrome P450"/>
    <property type="match status" value="1"/>
</dbReference>
<reference evidence="13 14" key="1">
    <citation type="journal article" date="2020" name="Nat. Food">
        <title>A phased Vanilla planifolia genome enables genetic improvement of flavour and production.</title>
        <authorList>
            <person name="Hasing T."/>
            <person name="Tang H."/>
            <person name="Brym M."/>
            <person name="Khazi F."/>
            <person name="Huang T."/>
            <person name="Chambers A.H."/>
        </authorList>
    </citation>
    <scope>NUCLEOTIDE SEQUENCE [LARGE SCALE GENOMIC DNA]</scope>
    <source>
        <tissue evidence="13">Leaf</tissue>
    </source>
</reference>
<evidence type="ECO:0000256" key="4">
    <source>
        <dbReference type="ARBA" id="ARBA00022692"/>
    </source>
</evidence>
<comment type="cofactor">
    <cofactor evidence="11">
        <name>heme</name>
        <dbReference type="ChEBI" id="CHEBI:30413"/>
    </cofactor>
</comment>
<keyword evidence="14" id="KW-1185">Reference proteome</keyword>
<evidence type="ECO:0000313" key="14">
    <source>
        <dbReference type="Proteomes" id="UP000636800"/>
    </source>
</evidence>
<dbReference type="Proteomes" id="UP000636800">
    <property type="component" value="Unassembled WGS sequence"/>
</dbReference>
<dbReference type="GO" id="GO:0008202">
    <property type="term" value="P:steroid metabolic process"/>
    <property type="evidence" value="ECO:0007669"/>
    <property type="project" value="UniProtKB-ARBA"/>
</dbReference>
<organism evidence="13 14">
    <name type="scientific">Vanilla planifolia</name>
    <name type="common">Vanilla</name>
    <dbReference type="NCBI Taxonomy" id="51239"/>
    <lineage>
        <taxon>Eukaryota</taxon>
        <taxon>Viridiplantae</taxon>
        <taxon>Streptophyta</taxon>
        <taxon>Embryophyta</taxon>
        <taxon>Tracheophyta</taxon>
        <taxon>Spermatophyta</taxon>
        <taxon>Magnoliopsida</taxon>
        <taxon>Liliopsida</taxon>
        <taxon>Asparagales</taxon>
        <taxon>Orchidaceae</taxon>
        <taxon>Vanilloideae</taxon>
        <taxon>Vanilleae</taxon>
        <taxon>Vanilla</taxon>
    </lineage>
</organism>
<dbReference type="AlphaFoldDB" id="A0A835RHC0"/>
<comment type="similarity">
    <text evidence="2 12">Belongs to the cytochrome P450 family.</text>
</comment>
<keyword evidence="8 11" id="KW-0408">Iron</keyword>
<gene>
    <name evidence="13" type="ORF">HPP92_010046</name>
</gene>
<evidence type="ECO:0000256" key="8">
    <source>
        <dbReference type="ARBA" id="ARBA00023004"/>
    </source>
</evidence>
<dbReference type="FunFam" id="1.10.630.10:FF:000029">
    <property type="entry name" value="Cytochrome P450 734A1"/>
    <property type="match status" value="1"/>
</dbReference>
<dbReference type="SUPFAM" id="SSF48264">
    <property type="entry name" value="Cytochrome P450"/>
    <property type="match status" value="1"/>
</dbReference>
<dbReference type="PROSITE" id="PS00086">
    <property type="entry name" value="CYTOCHROME_P450"/>
    <property type="match status" value="1"/>
</dbReference>
<dbReference type="PANTHER" id="PTHR24282">
    <property type="entry name" value="CYTOCHROME P450 FAMILY MEMBER"/>
    <property type="match status" value="1"/>
</dbReference>
<protein>
    <recommendedName>
        <fullName evidence="15">Cytochrome P450</fullName>
    </recommendedName>
</protein>
<sequence length="519" mass="59624">MSLALTLCLAATAAIAWGLWRAVEWLWILPRRLERALRSLGLQGNHYRFPYGDIKDDARLSLEARKKPIPLSHRITARVVPNLHRAFDINGSNKLAFSWFGPYPRLIIMDPEMVKEILNTKSGNIQKSRINPFAKFLASGVATYEGEKWANHRRIINPAFHVEKLKCMMPAFTICCDELITRWENQTSVTGSCELDVWPEFVTFTGDVISRAAFGSSYKQGQRIFELQFEQGELLMQTIRSLYFPGFRFLPTKKNRRRNEIHREVIALIKGMIKQKEEAIRKGEARTDDLLGLLLEYSQRHSNEDVDHSKNVGLTTEDVIEECKLFYFAGQETTSILLTWTMVVLSMHPDWQERARDEIFEVFGQNKPDFDGLSRLKVVTMILYEVLRLYPPGPFITRQIYQESKLGDFILPAGVQLLIPIILIHHSKELWGEDAEEFNPERFAAGLAKATKNQLVFLPFGWGPRICLGQSFSLVEAKMGLARILQRFKFELSPSYAHAPSMVLTLRPQFGAQIILHRL</sequence>
<name>A0A835RHC0_VANPL</name>
<dbReference type="PRINTS" id="PR00463">
    <property type="entry name" value="EP450I"/>
</dbReference>
<evidence type="ECO:0000256" key="5">
    <source>
        <dbReference type="ARBA" id="ARBA00022723"/>
    </source>
</evidence>
<keyword evidence="3 11" id="KW-0349">Heme</keyword>
<evidence type="ECO:0000256" key="9">
    <source>
        <dbReference type="ARBA" id="ARBA00023033"/>
    </source>
</evidence>
<evidence type="ECO:0000256" key="7">
    <source>
        <dbReference type="ARBA" id="ARBA00023002"/>
    </source>
</evidence>
<dbReference type="GO" id="GO:0016020">
    <property type="term" value="C:membrane"/>
    <property type="evidence" value="ECO:0007669"/>
    <property type="project" value="UniProtKB-SubCell"/>
</dbReference>
<keyword evidence="7 12" id="KW-0560">Oxidoreductase</keyword>
<evidence type="ECO:0000256" key="3">
    <source>
        <dbReference type="ARBA" id="ARBA00022617"/>
    </source>
</evidence>
<keyword evidence="5 11" id="KW-0479">Metal-binding</keyword>
<evidence type="ECO:0000313" key="13">
    <source>
        <dbReference type="EMBL" id="KAG0485967.1"/>
    </source>
</evidence>
<keyword evidence="4" id="KW-0812">Transmembrane</keyword>
<dbReference type="GO" id="GO:0004497">
    <property type="term" value="F:monooxygenase activity"/>
    <property type="evidence" value="ECO:0007669"/>
    <property type="project" value="UniProtKB-KW"/>
</dbReference>
<proteinExistence type="inferred from homology"/>
<dbReference type="PRINTS" id="PR00385">
    <property type="entry name" value="P450"/>
</dbReference>
<dbReference type="CDD" id="cd20642">
    <property type="entry name" value="CYP72"/>
    <property type="match status" value="1"/>
</dbReference>
<comment type="subcellular location">
    <subcellularLocation>
        <location evidence="1">Membrane</location>
        <topology evidence="1">Single-pass membrane protein</topology>
    </subcellularLocation>
</comment>
<dbReference type="GO" id="GO:0016705">
    <property type="term" value="F:oxidoreductase activity, acting on paired donors, with incorporation or reduction of molecular oxygen"/>
    <property type="evidence" value="ECO:0007669"/>
    <property type="project" value="InterPro"/>
</dbReference>
<feature type="binding site" description="axial binding residue" evidence="11">
    <location>
        <position position="467"/>
    </location>
    <ligand>
        <name>heme</name>
        <dbReference type="ChEBI" id="CHEBI:30413"/>
    </ligand>
    <ligandPart>
        <name>Fe</name>
        <dbReference type="ChEBI" id="CHEBI:18248"/>
    </ligandPart>
</feature>
<dbReference type="InterPro" id="IPR036396">
    <property type="entry name" value="Cyt_P450_sf"/>
</dbReference>
<dbReference type="GO" id="GO:0005506">
    <property type="term" value="F:iron ion binding"/>
    <property type="evidence" value="ECO:0007669"/>
    <property type="project" value="InterPro"/>
</dbReference>
<accession>A0A835RHC0</accession>
<dbReference type="InterPro" id="IPR017972">
    <property type="entry name" value="Cyt_P450_CS"/>
</dbReference>
<keyword evidence="6" id="KW-1133">Transmembrane helix</keyword>
<evidence type="ECO:0008006" key="15">
    <source>
        <dbReference type="Google" id="ProtNLM"/>
    </source>
</evidence>
<dbReference type="GO" id="GO:0020037">
    <property type="term" value="F:heme binding"/>
    <property type="evidence" value="ECO:0007669"/>
    <property type="project" value="InterPro"/>
</dbReference>
<dbReference type="InterPro" id="IPR001128">
    <property type="entry name" value="Cyt_P450"/>
</dbReference>
<dbReference type="InterPro" id="IPR002401">
    <property type="entry name" value="Cyt_P450_E_grp-I"/>
</dbReference>
<evidence type="ECO:0000256" key="10">
    <source>
        <dbReference type="ARBA" id="ARBA00023136"/>
    </source>
</evidence>
<keyword evidence="10" id="KW-0472">Membrane</keyword>
<evidence type="ECO:0000256" key="6">
    <source>
        <dbReference type="ARBA" id="ARBA00022989"/>
    </source>
</evidence>
<evidence type="ECO:0000256" key="1">
    <source>
        <dbReference type="ARBA" id="ARBA00004167"/>
    </source>
</evidence>